<accession>A0ABS5CXL9</accession>
<evidence type="ECO:0000313" key="3">
    <source>
        <dbReference type="Proteomes" id="UP001195571"/>
    </source>
</evidence>
<evidence type="ECO:0000256" key="1">
    <source>
        <dbReference type="SAM" id="Phobius"/>
    </source>
</evidence>
<dbReference type="EMBL" id="JACAOD020000001">
    <property type="protein sequence ID" value="MBP5835710.1"/>
    <property type="molecule type" value="Genomic_DNA"/>
</dbReference>
<gene>
    <name evidence="2" type="ORF">CHTY_000490</name>
</gene>
<organism evidence="2 3">
    <name type="scientific">Candidatus Phytoplasma meliae</name>
    <dbReference type="NCBI Taxonomy" id="1848402"/>
    <lineage>
        <taxon>Bacteria</taxon>
        <taxon>Bacillati</taxon>
        <taxon>Mycoplasmatota</taxon>
        <taxon>Mollicutes</taxon>
        <taxon>Acholeplasmatales</taxon>
        <taxon>Acholeplasmataceae</taxon>
        <taxon>Candidatus Phytoplasma</taxon>
        <taxon>16SrXIII (Mexican periwinkle virescence group)</taxon>
    </lineage>
</organism>
<comment type="caution">
    <text evidence="2">The sequence shown here is derived from an EMBL/GenBank/DDBJ whole genome shotgun (WGS) entry which is preliminary data.</text>
</comment>
<evidence type="ECO:0008006" key="4">
    <source>
        <dbReference type="Google" id="ProtNLM"/>
    </source>
</evidence>
<proteinExistence type="predicted"/>
<dbReference type="RefSeq" id="WP_203551972.1">
    <property type="nucleotide sequence ID" value="NZ_JACAOD020000001.1"/>
</dbReference>
<reference evidence="2" key="1">
    <citation type="submission" date="2021-04" db="EMBL/GenBank/DDBJ databases">
        <title>Genomic features of Candidatus Phytoplasma meliae isolate ChTYXIII (1SrXIII-G).</title>
        <authorList>
            <person name="Fernandez F.D."/>
            <person name="Conci L.R."/>
        </authorList>
    </citation>
    <scope>NUCLEOTIDE SEQUENCE [LARGE SCALE GENOMIC DNA]</scope>
    <source>
        <strain evidence="2">ChTYXIII-Mo</strain>
    </source>
</reference>
<protein>
    <recommendedName>
        <fullName evidence="4">Effector</fullName>
    </recommendedName>
</protein>
<sequence>MKKKILYITLSILNLIFLIILATFTFINKANLKQLTQKQKELSSKPTTTKTIKEEPKYLETLEKNLNLLFDSKEFSPTAQGSYQQIKNQIQAIKDIQQKNQQDEATTKIFTDSINFFEQEAQKANTNESRNDFTNLASMMKGFKKACDARDILKERLETQRAYENSQNPLSSNDLDFLEKYRTYLNAYATLIDLHTNKIEQIDELRKQAKSNEEKGSLQKLKSMITTNLSTKLIKYINEGRSHPSFRQLTSIIRQG</sequence>
<keyword evidence="1" id="KW-0812">Transmembrane</keyword>
<dbReference type="Proteomes" id="UP001195571">
    <property type="component" value="Unassembled WGS sequence"/>
</dbReference>
<name>A0ABS5CXL9_9MOLU</name>
<evidence type="ECO:0000313" key="2">
    <source>
        <dbReference type="EMBL" id="MBP5835710.1"/>
    </source>
</evidence>
<keyword evidence="3" id="KW-1185">Reference proteome</keyword>
<keyword evidence="1" id="KW-0472">Membrane</keyword>
<feature type="transmembrane region" description="Helical" evidence="1">
    <location>
        <begin position="5"/>
        <end position="27"/>
    </location>
</feature>
<keyword evidence="1" id="KW-1133">Transmembrane helix</keyword>